<proteinExistence type="predicted"/>
<organism evidence="2">
    <name type="scientific">Ackermannviridae sp</name>
    <dbReference type="NCBI Taxonomy" id="2831612"/>
    <lineage>
        <taxon>Viruses</taxon>
        <taxon>Duplodnaviria</taxon>
        <taxon>Heunggongvirae</taxon>
        <taxon>Uroviricota</taxon>
        <taxon>Caudoviricetes</taxon>
        <taxon>Pantevenvirales</taxon>
        <taxon>Ackermannviridae</taxon>
    </lineage>
</organism>
<dbReference type="Gene3D" id="1.10.287.110">
    <property type="entry name" value="DnaJ domain"/>
    <property type="match status" value="1"/>
</dbReference>
<dbReference type="SUPFAM" id="SSF46565">
    <property type="entry name" value="Chaperone J-domain"/>
    <property type="match status" value="1"/>
</dbReference>
<dbReference type="InterPro" id="IPR036869">
    <property type="entry name" value="J_dom_sf"/>
</dbReference>
<sequence>MTTAYKSYKWFNPRPSTLDEGAKMYRDLASKHHPDHGGNTSDMQEINNEWDELKPTLPRFCTKQAQQGRQQYQQQQDANSAAKAAQDAEAVKMAEELAKCPGLQFDVVGSWIWADTDYRYTAELERMGFRWSRNRSKYYWHPEGDSSRRNRRASYEEIYQKYSGQSYQTRNRESIPA</sequence>
<evidence type="ECO:0000313" key="2">
    <source>
        <dbReference type="EMBL" id="DAE46906.1"/>
    </source>
</evidence>
<feature type="region of interest" description="Disordered" evidence="1">
    <location>
        <begin position="65"/>
        <end position="85"/>
    </location>
</feature>
<dbReference type="EMBL" id="BK033130">
    <property type="protein sequence ID" value="DAE46906.1"/>
    <property type="molecule type" value="Genomic_DNA"/>
</dbReference>
<protein>
    <submittedName>
        <fullName evidence="2">DnaJ-like protein</fullName>
    </submittedName>
</protein>
<evidence type="ECO:0000256" key="1">
    <source>
        <dbReference type="SAM" id="MobiDB-lite"/>
    </source>
</evidence>
<name>A0A8S5RQI0_9CAUD</name>
<accession>A0A8S5RQI0</accession>
<reference evidence="2" key="1">
    <citation type="journal article" date="2021" name="Proc. Natl. Acad. Sci. U.S.A.">
        <title>A Catalog of Tens of Thousands of Viruses from Human Metagenomes Reveals Hidden Associations with Chronic Diseases.</title>
        <authorList>
            <person name="Tisza M.J."/>
            <person name="Buck C.B."/>
        </authorList>
    </citation>
    <scope>NUCLEOTIDE SEQUENCE</scope>
    <source>
        <strain evidence="2">CtuoI59</strain>
    </source>
</reference>